<accession>A0ABQ9IFM9</accession>
<evidence type="ECO:0000313" key="2">
    <source>
        <dbReference type="EMBL" id="KAJ8895059.1"/>
    </source>
</evidence>
<evidence type="ECO:0000313" key="3">
    <source>
        <dbReference type="Proteomes" id="UP001159363"/>
    </source>
</evidence>
<feature type="region of interest" description="Disordered" evidence="1">
    <location>
        <begin position="540"/>
        <end position="600"/>
    </location>
</feature>
<sequence>MGGSRTPSARHANTTVTWQFPSLGCLSSCRLEPLSALTAQSSQHYRLFTHLSDPKCRCSDPVARPIPSGATEIQWLEHSQVGTQWLEQSQQKHCSVHVAGRAPRSSVACSGALSLGPRSLGGAAVCRLVATLLFWQAAAARHGHYRSGSLSGPDSIHTTMRLGRAVQGTYGNEVSGEGVELRHTDTKSALHMVTSPAASLHHTFSPQITSETRPPLSSETVAVWTPLWDSGTAAQGSACRTGLPSQVTPSLNRHIVQLSIVQNKFGDLEGKRSGLEVGKTDSMTLLQLGEHPLEQQLITAVAASHLVTLAPTTVPVVRALHVGVAPCLVQLHSFLTHLTTTATMLLYHSHLHTSRQCSGTPQSLETELMIATWSAVGLLRKFILATTLATLCKEMLNASSPGGRNKHNVTRLQTVKDRSKLGANCDTGNWPTNNPSTTVQIPCLTLVRLLATRFTVCQLPLNRLQCVTTCHLMKLSQRNVARLHICTENQKWSGWVWVALNIEVSVKQDKYGVALECNWGNKRSPEKNCQPKASYSTISTCENPGATPPGLEHNSPWWETGPDTTDTHTRDPGPEDTHRARDRETHRDRQTPLPLHLPLTPHDKPVTALKGLLLAAALGCKMLRPLQYLLLCDLVVYLPAPP</sequence>
<reference evidence="2 3" key="1">
    <citation type="submission" date="2023-02" db="EMBL/GenBank/DDBJ databases">
        <title>LHISI_Scaffold_Assembly.</title>
        <authorList>
            <person name="Stuart O.P."/>
            <person name="Cleave R."/>
            <person name="Magrath M.J.L."/>
            <person name="Mikheyev A.S."/>
        </authorList>
    </citation>
    <scope>NUCLEOTIDE SEQUENCE [LARGE SCALE GENOMIC DNA]</scope>
    <source>
        <strain evidence="2">Daus_M_001</strain>
        <tissue evidence="2">Leg muscle</tissue>
    </source>
</reference>
<comment type="caution">
    <text evidence="2">The sequence shown here is derived from an EMBL/GenBank/DDBJ whole genome shotgun (WGS) entry which is preliminary data.</text>
</comment>
<dbReference type="EMBL" id="JARBHB010000001">
    <property type="protein sequence ID" value="KAJ8895059.1"/>
    <property type="molecule type" value="Genomic_DNA"/>
</dbReference>
<keyword evidence="3" id="KW-1185">Reference proteome</keyword>
<gene>
    <name evidence="2" type="ORF">PR048_000384</name>
</gene>
<proteinExistence type="predicted"/>
<feature type="compositionally biased region" description="Basic and acidic residues" evidence="1">
    <location>
        <begin position="565"/>
        <end position="590"/>
    </location>
</feature>
<dbReference type="Proteomes" id="UP001159363">
    <property type="component" value="Chromosome 1"/>
</dbReference>
<organism evidence="2 3">
    <name type="scientific">Dryococelus australis</name>
    <dbReference type="NCBI Taxonomy" id="614101"/>
    <lineage>
        <taxon>Eukaryota</taxon>
        <taxon>Metazoa</taxon>
        <taxon>Ecdysozoa</taxon>
        <taxon>Arthropoda</taxon>
        <taxon>Hexapoda</taxon>
        <taxon>Insecta</taxon>
        <taxon>Pterygota</taxon>
        <taxon>Neoptera</taxon>
        <taxon>Polyneoptera</taxon>
        <taxon>Phasmatodea</taxon>
        <taxon>Verophasmatodea</taxon>
        <taxon>Anareolatae</taxon>
        <taxon>Phasmatidae</taxon>
        <taxon>Eurycanthinae</taxon>
        <taxon>Dryococelus</taxon>
    </lineage>
</organism>
<evidence type="ECO:0000256" key="1">
    <source>
        <dbReference type="SAM" id="MobiDB-lite"/>
    </source>
</evidence>
<name>A0ABQ9IFM9_9NEOP</name>
<feature type="compositionally biased region" description="Low complexity" evidence="1">
    <location>
        <begin position="591"/>
        <end position="600"/>
    </location>
</feature>
<protein>
    <submittedName>
        <fullName evidence="2">Uncharacterized protein</fullName>
    </submittedName>
</protein>